<organism evidence="16 17">
    <name type="scientific">Acanthoscelides obtectus</name>
    <name type="common">Bean weevil</name>
    <name type="synonym">Bruchus obtectus</name>
    <dbReference type="NCBI Taxonomy" id="200917"/>
    <lineage>
        <taxon>Eukaryota</taxon>
        <taxon>Metazoa</taxon>
        <taxon>Ecdysozoa</taxon>
        <taxon>Arthropoda</taxon>
        <taxon>Hexapoda</taxon>
        <taxon>Insecta</taxon>
        <taxon>Pterygota</taxon>
        <taxon>Neoptera</taxon>
        <taxon>Endopterygota</taxon>
        <taxon>Coleoptera</taxon>
        <taxon>Polyphaga</taxon>
        <taxon>Cucujiformia</taxon>
        <taxon>Chrysomeloidea</taxon>
        <taxon>Chrysomelidae</taxon>
        <taxon>Bruchinae</taxon>
        <taxon>Bruchini</taxon>
        <taxon>Acanthoscelides</taxon>
    </lineage>
</organism>
<dbReference type="Gene3D" id="3.10.120.10">
    <property type="entry name" value="Cytochrome b5-like heme/steroid binding domain"/>
    <property type="match status" value="1"/>
</dbReference>
<sequence>MTSKQFSLEEVKKHSDNKSTWVVIHNNVFDVTAFLNEHPGGEEVLLEQAGKDASEAFEDVGHSSDARDLMTKYKIGELIEADRREIKSKNIEWGSSSDSSSSSQSLMKWFVPVVLPLTLGIITAVLFRIYYRSNI</sequence>
<dbReference type="InterPro" id="IPR050668">
    <property type="entry name" value="Cytochrome_b5"/>
</dbReference>
<keyword evidence="17" id="KW-1185">Reference proteome</keyword>
<evidence type="ECO:0000256" key="1">
    <source>
        <dbReference type="ARBA" id="ARBA00004131"/>
    </source>
</evidence>
<dbReference type="AlphaFoldDB" id="A0A9P0P7L2"/>
<keyword evidence="8" id="KW-0249">Electron transport</keyword>
<keyword evidence="2" id="KW-0813">Transport</keyword>
<evidence type="ECO:0000259" key="15">
    <source>
        <dbReference type="PROSITE" id="PS50255"/>
    </source>
</evidence>
<evidence type="ECO:0000256" key="10">
    <source>
        <dbReference type="ARBA" id="ARBA00023136"/>
    </source>
</evidence>
<keyword evidence="7" id="KW-0492">Microsome</keyword>
<dbReference type="FunFam" id="3.10.120.10:FF:000002">
    <property type="entry name" value="Cytochrome b5 type B"/>
    <property type="match status" value="1"/>
</dbReference>
<dbReference type="SMART" id="SM01117">
    <property type="entry name" value="Cyt-b5"/>
    <property type="match status" value="1"/>
</dbReference>
<dbReference type="Pfam" id="PF00173">
    <property type="entry name" value="Cyt-b5"/>
    <property type="match status" value="1"/>
</dbReference>
<comment type="subcellular location">
    <subcellularLocation>
        <location evidence="1">Endoplasmic reticulum membrane</location>
        <topology evidence="1">Single-pass membrane protein</topology>
        <orientation evidence="1">Cytoplasmic side</orientation>
    </subcellularLocation>
    <subcellularLocation>
        <location evidence="11">Microsome membrane</location>
        <topology evidence="11">Single-pass membrane protein</topology>
        <orientation evidence="11">Cytoplasmic side</orientation>
    </subcellularLocation>
</comment>
<keyword evidence="10 14" id="KW-0472">Membrane</keyword>
<evidence type="ECO:0000256" key="6">
    <source>
        <dbReference type="ARBA" id="ARBA00022824"/>
    </source>
</evidence>
<dbReference type="PANTHER" id="PTHR19359">
    <property type="entry name" value="CYTOCHROME B5"/>
    <property type="match status" value="1"/>
</dbReference>
<dbReference type="Proteomes" id="UP001152888">
    <property type="component" value="Unassembled WGS sequence"/>
</dbReference>
<keyword evidence="5 14" id="KW-0479">Metal-binding</keyword>
<keyword evidence="6" id="KW-0256">Endoplasmic reticulum</keyword>
<feature type="transmembrane region" description="Helical" evidence="14">
    <location>
        <begin position="109"/>
        <end position="131"/>
    </location>
</feature>
<evidence type="ECO:0000256" key="3">
    <source>
        <dbReference type="ARBA" id="ARBA00022617"/>
    </source>
</evidence>
<accession>A0A9P0P7L2</accession>
<evidence type="ECO:0000256" key="2">
    <source>
        <dbReference type="ARBA" id="ARBA00022448"/>
    </source>
</evidence>
<comment type="similarity">
    <text evidence="12 14">Belongs to the cytochrome b5 family.</text>
</comment>
<dbReference type="SUPFAM" id="SSF55856">
    <property type="entry name" value="Cytochrome b5-like heme/steroid binding domain"/>
    <property type="match status" value="1"/>
</dbReference>
<dbReference type="GO" id="GO:0005789">
    <property type="term" value="C:endoplasmic reticulum membrane"/>
    <property type="evidence" value="ECO:0007669"/>
    <property type="project" value="UniProtKB-SubCell"/>
</dbReference>
<evidence type="ECO:0000256" key="5">
    <source>
        <dbReference type="ARBA" id="ARBA00022723"/>
    </source>
</evidence>
<dbReference type="OrthoDB" id="260519at2759"/>
<keyword evidence="4 14" id="KW-0812">Transmembrane</keyword>
<evidence type="ECO:0000313" key="16">
    <source>
        <dbReference type="EMBL" id="CAH1968558.1"/>
    </source>
</evidence>
<evidence type="ECO:0000256" key="4">
    <source>
        <dbReference type="ARBA" id="ARBA00022692"/>
    </source>
</evidence>
<dbReference type="EMBL" id="CAKOFQ010006754">
    <property type="protein sequence ID" value="CAH1968558.1"/>
    <property type="molecule type" value="Genomic_DNA"/>
</dbReference>
<keyword evidence="9 14" id="KW-0408">Iron</keyword>
<evidence type="ECO:0000313" key="17">
    <source>
        <dbReference type="Proteomes" id="UP001152888"/>
    </source>
</evidence>
<dbReference type="InterPro" id="IPR036400">
    <property type="entry name" value="Cyt_B5-like_heme/steroid_sf"/>
</dbReference>
<evidence type="ECO:0000256" key="11">
    <source>
        <dbReference type="ARBA" id="ARBA00037877"/>
    </source>
</evidence>
<evidence type="ECO:0000256" key="12">
    <source>
        <dbReference type="ARBA" id="ARBA00038168"/>
    </source>
</evidence>
<keyword evidence="14" id="KW-1133">Transmembrane helix</keyword>
<protein>
    <recommendedName>
        <fullName evidence="13">Cytochrome b5</fullName>
    </recommendedName>
</protein>
<proteinExistence type="inferred from homology"/>
<keyword evidence="3 14" id="KW-0349">Heme</keyword>
<evidence type="ECO:0000256" key="9">
    <source>
        <dbReference type="ARBA" id="ARBA00023004"/>
    </source>
</evidence>
<dbReference type="PANTHER" id="PTHR19359:SF150">
    <property type="entry name" value="CYTOCHROME B5"/>
    <property type="match status" value="1"/>
</dbReference>
<dbReference type="InterPro" id="IPR018506">
    <property type="entry name" value="Cyt_B5_heme-BS"/>
</dbReference>
<reference evidence="16" key="1">
    <citation type="submission" date="2022-03" db="EMBL/GenBank/DDBJ databases">
        <authorList>
            <person name="Sayadi A."/>
        </authorList>
    </citation>
    <scope>NUCLEOTIDE SEQUENCE</scope>
</reference>
<dbReference type="InterPro" id="IPR001199">
    <property type="entry name" value="Cyt_B5-like_heme/steroid-bd"/>
</dbReference>
<dbReference type="PROSITE" id="PS50255">
    <property type="entry name" value="CYTOCHROME_B5_2"/>
    <property type="match status" value="1"/>
</dbReference>
<comment type="caution">
    <text evidence="16">The sequence shown here is derived from an EMBL/GenBank/DDBJ whole genome shotgun (WGS) entry which is preliminary data.</text>
</comment>
<dbReference type="GO" id="GO:0046872">
    <property type="term" value="F:metal ion binding"/>
    <property type="evidence" value="ECO:0007669"/>
    <property type="project" value="UniProtKB-UniRule"/>
</dbReference>
<feature type="domain" description="Cytochrome b5 heme-binding" evidence="15">
    <location>
        <begin position="3"/>
        <end position="79"/>
    </location>
</feature>
<evidence type="ECO:0000256" key="8">
    <source>
        <dbReference type="ARBA" id="ARBA00022982"/>
    </source>
</evidence>
<name>A0A9P0P7L2_ACAOB</name>
<dbReference type="PROSITE" id="PS00191">
    <property type="entry name" value="CYTOCHROME_B5_1"/>
    <property type="match status" value="1"/>
</dbReference>
<dbReference type="GO" id="GO:0020037">
    <property type="term" value="F:heme binding"/>
    <property type="evidence" value="ECO:0007669"/>
    <property type="project" value="UniProtKB-UniRule"/>
</dbReference>
<evidence type="ECO:0000256" key="13">
    <source>
        <dbReference type="ARBA" id="ARBA00039806"/>
    </source>
</evidence>
<gene>
    <name evidence="16" type="ORF">ACAOBT_LOCUS7924</name>
</gene>
<evidence type="ECO:0000256" key="7">
    <source>
        <dbReference type="ARBA" id="ARBA00022848"/>
    </source>
</evidence>
<dbReference type="PRINTS" id="PR00363">
    <property type="entry name" value="CYTOCHROMEB5"/>
</dbReference>
<evidence type="ECO:0000256" key="14">
    <source>
        <dbReference type="RuleBase" id="RU362121"/>
    </source>
</evidence>